<dbReference type="InterPro" id="IPR051929">
    <property type="entry name" value="VirAsm_ModProt"/>
</dbReference>
<proteinExistence type="predicted"/>
<dbReference type="CDD" id="cd08070">
    <property type="entry name" value="MPN_like"/>
    <property type="match status" value="1"/>
</dbReference>
<dbReference type="SUPFAM" id="SSF102712">
    <property type="entry name" value="JAB1/MPN domain"/>
    <property type="match status" value="1"/>
</dbReference>
<evidence type="ECO:0000256" key="2">
    <source>
        <dbReference type="ARBA" id="ARBA00022723"/>
    </source>
</evidence>
<dbReference type="PANTHER" id="PTHR34858">
    <property type="entry name" value="CYSO-CYSTEINE PEPTIDASE"/>
    <property type="match status" value="1"/>
</dbReference>
<name>A0ABV7IRC8_9SPHN</name>
<organism evidence="7 8">
    <name type="scientific">Novosphingobium bradum</name>
    <dbReference type="NCBI Taxonomy" id="1737444"/>
    <lineage>
        <taxon>Bacteria</taxon>
        <taxon>Pseudomonadati</taxon>
        <taxon>Pseudomonadota</taxon>
        <taxon>Alphaproteobacteria</taxon>
        <taxon>Sphingomonadales</taxon>
        <taxon>Sphingomonadaceae</taxon>
        <taxon>Novosphingobium</taxon>
    </lineage>
</organism>
<evidence type="ECO:0000256" key="4">
    <source>
        <dbReference type="ARBA" id="ARBA00022833"/>
    </source>
</evidence>
<keyword evidence="2" id="KW-0479">Metal-binding</keyword>
<evidence type="ECO:0000313" key="8">
    <source>
        <dbReference type="Proteomes" id="UP001595604"/>
    </source>
</evidence>
<evidence type="ECO:0000256" key="5">
    <source>
        <dbReference type="ARBA" id="ARBA00023049"/>
    </source>
</evidence>
<keyword evidence="8" id="KW-1185">Reference proteome</keyword>
<evidence type="ECO:0000256" key="1">
    <source>
        <dbReference type="ARBA" id="ARBA00022670"/>
    </source>
</evidence>
<keyword evidence="5" id="KW-0482">Metalloprotease</keyword>
<gene>
    <name evidence="7" type="ORF">ACFOD9_05930</name>
</gene>
<keyword evidence="1" id="KW-0645">Protease</keyword>
<dbReference type="PANTHER" id="PTHR34858:SF1">
    <property type="entry name" value="CYSO-CYSTEINE PEPTIDASE"/>
    <property type="match status" value="1"/>
</dbReference>
<dbReference type="Proteomes" id="UP001595604">
    <property type="component" value="Unassembled WGS sequence"/>
</dbReference>
<feature type="domain" description="MPN" evidence="6">
    <location>
        <begin position="3"/>
        <end position="125"/>
    </location>
</feature>
<dbReference type="RefSeq" id="WP_379509173.1">
    <property type="nucleotide sequence ID" value="NZ_JBHRTQ010000007.1"/>
</dbReference>
<dbReference type="Pfam" id="PF14464">
    <property type="entry name" value="Prok-JAB"/>
    <property type="match status" value="1"/>
</dbReference>
<evidence type="ECO:0000259" key="6">
    <source>
        <dbReference type="PROSITE" id="PS50249"/>
    </source>
</evidence>
<comment type="caution">
    <text evidence="7">The sequence shown here is derived from an EMBL/GenBank/DDBJ whole genome shotgun (WGS) entry which is preliminary data.</text>
</comment>
<dbReference type="InterPro" id="IPR028090">
    <property type="entry name" value="JAB_dom_prok"/>
</dbReference>
<dbReference type="InterPro" id="IPR037518">
    <property type="entry name" value="MPN"/>
</dbReference>
<dbReference type="PROSITE" id="PS50249">
    <property type="entry name" value="MPN"/>
    <property type="match status" value="1"/>
</dbReference>
<protein>
    <submittedName>
        <fullName evidence="7">M67 family metallopeptidase</fullName>
    </submittedName>
</protein>
<sequence length="125" mass="12817">MPLSLAPAAAQAMLAAARAAHPREACGLLLGEGARILAATRAANVHPEPLRHFEIDPVALIAAHKAARGGGPQVLGYWHSHPNGLARPSDTDRAHACGDGRAWAIVANGAISLWVDGPNGFAALS</sequence>
<keyword evidence="4" id="KW-0862">Zinc</keyword>
<dbReference type="EMBL" id="JBHRTQ010000007">
    <property type="protein sequence ID" value="MFC3173786.1"/>
    <property type="molecule type" value="Genomic_DNA"/>
</dbReference>
<accession>A0ABV7IRC8</accession>
<evidence type="ECO:0000256" key="3">
    <source>
        <dbReference type="ARBA" id="ARBA00022801"/>
    </source>
</evidence>
<reference evidence="8" key="1">
    <citation type="journal article" date="2019" name="Int. J. Syst. Evol. Microbiol.">
        <title>The Global Catalogue of Microorganisms (GCM) 10K type strain sequencing project: providing services to taxonomists for standard genome sequencing and annotation.</title>
        <authorList>
            <consortium name="The Broad Institute Genomics Platform"/>
            <consortium name="The Broad Institute Genome Sequencing Center for Infectious Disease"/>
            <person name="Wu L."/>
            <person name="Ma J."/>
        </authorList>
    </citation>
    <scope>NUCLEOTIDE SEQUENCE [LARGE SCALE GENOMIC DNA]</scope>
    <source>
        <strain evidence="8">KCTC 42984</strain>
    </source>
</reference>
<keyword evidence="3" id="KW-0378">Hydrolase</keyword>
<dbReference type="Gene3D" id="3.40.140.10">
    <property type="entry name" value="Cytidine Deaminase, domain 2"/>
    <property type="match status" value="1"/>
</dbReference>
<evidence type="ECO:0000313" key="7">
    <source>
        <dbReference type="EMBL" id="MFC3173786.1"/>
    </source>
</evidence>